<dbReference type="Proteomes" id="UP001500503">
    <property type="component" value="Unassembled WGS sequence"/>
</dbReference>
<dbReference type="PANTHER" id="PTHR30290">
    <property type="entry name" value="PERIPLASMIC BINDING COMPONENT OF ABC TRANSPORTER"/>
    <property type="match status" value="1"/>
</dbReference>
<dbReference type="Gene3D" id="3.30.200.20">
    <property type="entry name" value="Phosphorylase Kinase, domain 1"/>
    <property type="match status" value="1"/>
</dbReference>
<dbReference type="Pfam" id="PF00069">
    <property type="entry name" value="Pkinase"/>
    <property type="match status" value="1"/>
</dbReference>
<proteinExistence type="predicted"/>
<dbReference type="Gene3D" id="3.10.105.10">
    <property type="entry name" value="Dipeptide-binding Protein, Domain 3"/>
    <property type="match status" value="1"/>
</dbReference>
<gene>
    <name evidence="3" type="ORF">GCM10023191_066630</name>
</gene>
<dbReference type="PROSITE" id="PS50011">
    <property type="entry name" value="PROTEIN_KINASE_DOM"/>
    <property type="match status" value="1"/>
</dbReference>
<dbReference type="CDD" id="cd08506">
    <property type="entry name" value="PBP2_clavulanate_OppA2"/>
    <property type="match status" value="1"/>
</dbReference>
<dbReference type="Gene3D" id="3.40.190.10">
    <property type="entry name" value="Periplasmic binding protein-like II"/>
    <property type="match status" value="1"/>
</dbReference>
<dbReference type="InterPro" id="IPR008271">
    <property type="entry name" value="Ser/Thr_kinase_AS"/>
</dbReference>
<dbReference type="InterPro" id="IPR000719">
    <property type="entry name" value="Prot_kinase_dom"/>
</dbReference>
<dbReference type="RefSeq" id="WP_345470624.1">
    <property type="nucleotide sequence ID" value="NZ_BAABHF010000042.1"/>
</dbReference>
<dbReference type="Pfam" id="PF00496">
    <property type="entry name" value="SBP_bac_5"/>
    <property type="match status" value="1"/>
</dbReference>
<dbReference type="InterPro" id="IPR039424">
    <property type="entry name" value="SBP_5"/>
</dbReference>
<reference evidence="4" key="1">
    <citation type="journal article" date="2019" name="Int. J. Syst. Evol. Microbiol.">
        <title>The Global Catalogue of Microorganisms (GCM) 10K type strain sequencing project: providing services to taxonomists for standard genome sequencing and annotation.</title>
        <authorList>
            <consortium name="The Broad Institute Genomics Platform"/>
            <consortium name="The Broad Institute Genome Sequencing Center for Infectious Disease"/>
            <person name="Wu L."/>
            <person name="Ma J."/>
        </authorList>
    </citation>
    <scope>NUCLEOTIDE SEQUENCE [LARGE SCALE GENOMIC DNA]</scope>
    <source>
        <strain evidence="4">JCM 17933</strain>
    </source>
</reference>
<dbReference type="SUPFAM" id="SSF56112">
    <property type="entry name" value="Protein kinase-like (PK-like)"/>
    <property type="match status" value="1"/>
</dbReference>
<evidence type="ECO:0000256" key="1">
    <source>
        <dbReference type="SAM" id="MobiDB-lite"/>
    </source>
</evidence>
<feature type="region of interest" description="Disordered" evidence="1">
    <location>
        <begin position="292"/>
        <end position="360"/>
    </location>
</feature>
<feature type="compositionally biased region" description="Pro residues" evidence="1">
    <location>
        <begin position="297"/>
        <end position="315"/>
    </location>
</feature>
<sequence length="941" mass="100281">MPDSRPLRPDDPERLGDYRLIGLLGEGGQGVVYLGERIDDTKPSETASSDAETADGEDGTARPERFAIKLLRTHLSGDERARRYFARELAAAQRIDPSFTAHIVEADVEGRTPYIVSEYVDGRPLSDIVRERGPLSGAELHDLAIGTLRALAAIHQANVVHRDFKPSNVLLGAGRPRVIDFGIARALDSTMSMTSGIVGTPAYMAPEQLNGHRLTPAADVFAWGATMVFAATGRSPFGHDSIPATMNRILSGDPDIGTIASPLRELVWYCMYKDPAHRPTVAQLLTDLGETTAAPGVPSPAPAPAPQPAVLPAPASPWGAGPGQWESGWQSLPPDAPPPSQSPWGAPPRDTTPPPRVRKNRRWVPAVAASAGVALVAAASVAVVRLVHDGEHPDPGPTDKAVAAPAADAALTKVVNPSTAKGGTLKLAQADDFDSLDPADMYFAGSWNISRLYARSLLTYRAGAGAAALRPVPDLASGPGQSSDDLKTWTYKLRTGVKFDDGTPVTAKDVRYAVARTFATEVHYLGPTYFHQMLDAGSYAGPYKDHDLDDFHGVTTPDDQTVVFHLKKPFADFDSLAALPQTAPVPAAKDDGAQYKNHPASTGPYKLESYSPGKSLSLVRNPAWSPDGIRTQLPDRVEVQFGLAADAVDQQLLGGQAELNPNGVGLSDAARVKALADPSLTKNTDSLTSGYLRYIALSTKVAPFDNVHCRRAVQYAVDRAAAQTADGGPQGAEIATNLAPPVLVGRQKFDQYPASTDKARQELAACGKPSGFSTTMAIRQDRPKDMAVAETVQRALQRSGISVKIKPYDAARFYTEYAGKPSYVHENDLGMILSVWGPDFPTATGFFPLLVDGRQILPTGNNNLAELNDSTVNGLLDQADQAKDQKTREGLTARIDQAVMATGAIVPLVYDKVVLYRGTRLTNAAVSPVYVGYDLATAGVG</sequence>
<organism evidence="3 4">
    <name type="scientific">Actinoallomurus oryzae</name>
    <dbReference type="NCBI Taxonomy" id="502180"/>
    <lineage>
        <taxon>Bacteria</taxon>
        <taxon>Bacillati</taxon>
        <taxon>Actinomycetota</taxon>
        <taxon>Actinomycetes</taxon>
        <taxon>Streptosporangiales</taxon>
        <taxon>Thermomonosporaceae</taxon>
        <taxon>Actinoallomurus</taxon>
    </lineage>
</organism>
<protein>
    <recommendedName>
        <fullName evidence="2">Protein kinase domain-containing protein</fullName>
    </recommendedName>
</protein>
<feature type="region of interest" description="Disordered" evidence="1">
    <location>
        <begin position="40"/>
        <end position="62"/>
    </location>
</feature>
<feature type="domain" description="Protein kinase" evidence="2">
    <location>
        <begin position="18"/>
        <end position="297"/>
    </location>
</feature>
<comment type="caution">
    <text evidence="3">The sequence shown here is derived from an EMBL/GenBank/DDBJ whole genome shotgun (WGS) entry which is preliminary data.</text>
</comment>
<dbReference type="EMBL" id="BAABHF010000042">
    <property type="protein sequence ID" value="GAA4507787.1"/>
    <property type="molecule type" value="Genomic_DNA"/>
</dbReference>
<dbReference type="CDD" id="cd14014">
    <property type="entry name" value="STKc_PknB_like"/>
    <property type="match status" value="1"/>
</dbReference>
<name>A0ABP8QP76_9ACTN</name>
<keyword evidence="4" id="KW-1185">Reference proteome</keyword>
<evidence type="ECO:0000313" key="3">
    <source>
        <dbReference type="EMBL" id="GAA4507787.1"/>
    </source>
</evidence>
<dbReference type="PANTHER" id="PTHR30290:SF83">
    <property type="entry name" value="ABC TRANSPORTER SUBSTRATE-BINDING PROTEIN"/>
    <property type="match status" value="1"/>
</dbReference>
<evidence type="ECO:0000313" key="4">
    <source>
        <dbReference type="Proteomes" id="UP001500503"/>
    </source>
</evidence>
<evidence type="ECO:0000259" key="2">
    <source>
        <dbReference type="PROSITE" id="PS50011"/>
    </source>
</evidence>
<dbReference type="SUPFAM" id="SSF53850">
    <property type="entry name" value="Periplasmic binding protein-like II"/>
    <property type="match status" value="1"/>
</dbReference>
<dbReference type="Gene3D" id="1.10.510.10">
    <property type="entry name" value="Transferase(Phosphotransferase) domain 1"/>
    <property type="match status" value="1"/>
</dbReference>
<dbReference type="InterPro" id="IPR011009">
    <property type="entry name" value="Kinase-like_dom_sf"/>
</dbReference>
<accession>A0ABP8QP76</accession>
<dbReference type="PROSITE" id="PS00108">
    <property type="entry name" value="PROTEIN_KINASE_ST"/>
    <property type="match status" value="1"/>
</dbReference>
<dbReference type="InterPro" id="IPR000914">
    <property type="entry name" value="SBP_5_dom"/>
</dbReference>